<protein>
    <recommendedName>
        <fullName evidence="1">Rhodanese domain-containing protein</fullName>
    </recommendedName>
</protein>
<evidence type="ECO:0000259" key="1">
    <source>
        <dbReference type="PROSITE" id="PS50206"/>
    </source>
</evidence>
<sequence length="343" mass="38147">MTTGNKIYFSLIIIFSILIVGCGKSKQETAQQVQEKDFYTEIAQLGSEYFSSKTKNILAKDLWAEIQAGDSPFIIDMRKPGLFDSLGHIDGAVNWTKNQVMDNLDRIPKDAKVVCVCKAGLMSSQLTSILRLLGYDAYSLKWGMCGWTSNHTMNLGVWGNQKPGNQTLETTPVSTNDVYNPPQAMCEAVGVREAIIKLTDAYFESADEHLNVIKAEELYALLEDDDADNDPFVVSYQPEANYSAGHIPGGHLFPFGTFGPERLRQLPTDRLIVVHCYSGQTTGQLASYLSILGYQVRNLKFGINAITDDPAILKHWKKDKLCKYKAPKKDLPVVALHALQLTD</sequence>
<evidence type="ECO:0000313" key="3">
    <source>
        <dbReference type="Proteomes" id="UP000319619"/>
    </source>
</evidence>
<dbReference type="PANTHER" id="PTHR43031">
    <property type="entry name" value="FAD-DEPENDENT OXIDOREDUCTASE"/>
    <property type="match status" value="1"/>
</dbReference>
<feature type="domain" description="Rhodanese" evidence="1">
    <location>
        <begin position="68"/>
        <end position="156"/>
    </location>
</feature>
<dbReference type="PROSITE" id="PS50206">
    <property type="entry name" value="RHODANESE_3"/>
    <property type="match status" value="2"/>
</dbReference>
<accession>A0A532V582</accession>
<feature type="domain" description="Rhodanese" evidence="1">
    <location>
        <begin position="236"/>
        <end position="308"/>
    </location>
</feature>
<dbReference type="EMBL" id="NJBN01000001">
    <property type="protein sequence ID" value="TKJ42363.1"/>
    <property type="molecule type" value="Genomic_DNA"/>
</dbReference>
<dbReference type="AlphaFoldDB" id="A0A532V582"/>
<dbReference type="Pfam" id="PF00581">
    <property type="entry name" value="Rhodanese"/>
    <property type="match status" value="2"/>
</dbReference>
<dbReference type="PROSITE" id="PS51257">
    <property type="entry name" value="PROKAR_LIPOPROTEIN"/>
    <property type="match status" value="1"/>
</dbReference>
<dbReference type="InterPro" id="IPR036873">
    <property type="entry name" value="Rhodanese-like_dom_sf"/>
</dbReference>
<dbReference type="PANTHER" id="PTHR43031:SF1">
    <property type="entry name" value="PYRIDINE NUCLEOTIDE-DISULPHIDE OXIDOREDUCTASE"/>
    <property type="match status" value="1"/>
</dbReference>
<gene>
    <name evidence="2" type="ORF">CEE37_01400</name>
</gene>
<reference evidence="2 3" key="1">
    <citation type="submission" date="2017-06" db="EMBL/GenBank/DDBJ databases">
        <title>Novel microbial phyla capable of carbon fixation and sulfur reduction in deep-sea sediments.</title>
        <authorList>
            <person name="Huang J."/>
            <person name="Baker B."/>
            <person name="Wang Y."/>
        </authorList>
    </citation>
    <scope>NUCLEOTIDE SEQUENCE [LARGE SCALE GENOMIC DNA]</scope>
    <source>
        <strain evidence="2">B3_LCP</strain>
    </source>
</reference>
<dbReference type="CDD" id="cd00158">
    <property type="entry name" value="RHOD"/>
    <property type="match status" value="2"/>
</dbReference>
<organism evidence="2 3">
    <name type="scientific">candidate division LCP-89 bacterium B3_LCP</name>
    <dbReference type="NCBI Taxonomy" id="2012998"/>
    <lineage>
        <taxon>Bacteria</taxon>
        <taxon>Pseudomonadati</taxon>
        <taxon>Bacteria division LCP-89</taxon>
    </lineage>
</organism>
<comment type="caution">
    <text evidence="2">The sequence shown here is derived from an EMBL/GenBank/DDBJ whole genome shotgun (WGS) entry which is preliminary data.</text>
</comment>
<dbReference type="InterPro" id="IPR050229">
    <property type="entry name" value="GlpE_sulfurtransferase"/>
</dbReference>
<evidence type="ECO:0000313" key="2">
    <source>
        <dbReference type="EMBL" id="TKJ42363.1"/>
    </source>
</evidence>
<proteinExistence type="predicted"/>
<name>A0A532V582_UNCL8</name>
<dbReference type="Proteomes" id="UP000319619">
    <property type="component" value="Unassembled WGS sequence"/>
</dbReference>
<dbReference type="SUPFAM" id="SSF52821">
    <property type="entry name" value="Rhodanese/Cell cycle control phosphatase"/>
    <property type="match status" value="2"/>
</dbReference>
<dbReference type="SMART" id="SM00450">
    <property type="entry name" value="RHOD"/>
    <property type="match status" value="2"/>
</dbReference>
<dbReference type="Gene3D" id="3.40.250.10">
    <property type="entry name" value="Rhodanese-like domain"/>
    <property type="match status" value="2"/>
</dbReference>
<dbReference type="InterPro" id="IPR001763">
    <property type="entry name" value="Rhodanese-like_dom"/>
</dbReference>